<feature type="region of interest" description="Disordered" evidence="5">
    <location>
        <begin position="349"/>
        <end position="377"/>
    </location>
</feature>
<dbReference type="PANTHER" id="PTHR15751:SF12">
    <property type="entry name" value="TRAFFICKING KINESIN-BINDING PROTEIN MILT"/>
    <property type="match status" value="1"/>
</dbReference>
<feature type="coiled-coil region" evidence="4">
    <location>
        <begin position="21"/>
        <end position="48"/>
    </location>
</feature>
<dbReference type="PANTHER" id="PTHR15751">
    <property type="entry name" value="TRAFFICKING KINESIN-BINDING PROTEIN"/>
    <property type="match status" value="1"/>
</dbReference>
<sequence length="501" mass="56214">MKKEKDLEIAARIGQSLLELNRELKTRNDFLEESLNTSNETIVQLRHELQLRTNLLHAYVENEDELDANSMESVDGLQWKVKKLENENENLRAEALQLKKLSSGLEETERLHINECSKNLDIANEKISQLKVLLSEKSAECATQNAEVERLMKIVTTHSSREKSLAAENADLREQIDETMVVYEELSKDYADLQEKYTEVLSMLQDADEELKTVRRSMGRNHTMRNCSIGSIDSLYDSLASELETSDSGLCSGINSSRETRKSVEATSKFPCLQFELESACSVEAQKKQAVSEAGIFLLRSTTDTNPSTSVNNSFLVKPEIILEEPCGSEKELEAVEYSTFCCRTDELSKSPSNDSLASYEGPKFGEPGKPGTRDLDFSLKKRGIRREIEQEYARFRLQRGLSSLNLPFFSVPSLEKLMQKSPPFGIELTNFGANTLNSNRMEILAKWKCSTSKGLVEPLELGDSQTAVLSRASARNFYSSASKLATFVGNRSNFGEKGIV</sequence>
<dbReference type="WBParaSite" id="EVEC_0000341801-mRNA-1">
    <property type="protein sequence ID" value="EVEC_0000341801-mRNA-1"/>
    <property type="gene ID" value="EVEC_0000341801"/>
</dbReference>
<dbReference type="GO" id="GO:0006605">
    <property type="term" value="P:protein targeting"/>
    <property type="evidence" value="ECO:0007669"/>
    <property type="project" value="TreeGrafter"/>
</dbReference>
<keyword evidence="3" id="KW-0496">Mitochondrion</keyword>
<dbReference type="InterPro" id="IPR051946">
    <property type="entry name" value="Intracell_Traff-Reg"/>
</dbReference>
<accession>A0A0N4V0H4</accession>
<dbReference type="SMART" id="SM01424">
    <property type="entry name" value="HAP1_N"/>
    <property type="match status" value="1"/>
</dbReference>
<dbReference type="OrthoDB" id="10067624at2759"/>
<evidence type="ECO:0000256" key="2">
    <source>
        <dbReference type="ARBA" id="ARBA00023054"/>
    </source>
</evidence>
<reference evidence="7 8" key="2">
    <citation type="submission" date="2018-10" db="EMBL/GenBank/DDBJ databases">
        <authorList>
            <consortium name="Pathogen Informatics"/>
        </authorList>
    </citation>
    <scope>NUCLEOTIDE SEQUENCE [LARGE SCALE GENOMIC DNA]</scope>
</reference>
<dbReference type="GO" id="GO:0048311">
    <property type="term" value="P:mitochondrion distribution"/>
    <property type="evidence" value="ECO:0007669"/>
    <property type="project" value="TreeGrafter"/>
</dbReference>
<evidence type="ECO:0000256" key="5">
    <source>
        <dbReference type="SAM" id="MobiDB-lite"/>
    </source>
</evidence>
<evidence type="ECO:0000256" key="3">
    <source>
        <dbReference type="ARBA" id="ARBA00023128"/>
    </source>
</evidence>
<dbReference type="Pfam" id="PF04849">
    <property type="entry name" value="HAP1_N"/>
    <property type="match status" value="1"/>
</dbReference>
<feature type="coiled-coil region" evidence="4">
    <location>
        <begin position="74"/>
        <end position="140"/>
    </location>
</feature>
<gene>
    <name evidence="7" type="ORF">EVEC_LOCUS3126</name>
</gene>
<keyword evidence="2 4" id="KW-0175">Coiled coil</keyword>
<feature type="compositionally biased region" description="Low complexity" evidence="5">
    <location>
        <begin position="361"/>
        <end position="371"/>
    </location>
</feature>
<dbReference type="GO" id="GO:0031410">
    <property type="term" value="C:cytoplasmic vesicle"/>
    <property type="evidence" value="ECO:0007669"/>
    <property type="project" value="TreeGrafter"/>
</dbReference>
<dbReference type="EMBL" id="UXUI01007514">
    <property type="protein sequence ID" value="VDD87983.1"/>
    <property type="molecule type" value="Genomic_DNA"/>
</dbReference>
<dbReference type="GO" id="GO:0005739">
    <property type="term" value="C:mitochondrion"/>
    <property type="evidence" value="ECO:0007669"/>
    <property type="project" value="UniProtKB-SubCell"/>
</dbReference>
<evidence type="ECO:0000259" key="6">
    <source>
        <dbReference type="SMART" id="SM01424"/>
    </source>
</evidence>
<evidence type="ECO:0000313" key="7">
    <source>
        <dbReference type="EMBL" id="VDD87983.1"/>
    </source>
</evidence>
<reference evidence="9" key="1">
    <citation type="submission" date="2017-02" db="UniProtKB">
        <authorList>
            <consortium name="WormBaseParasite"/>
        </authorList>
    </citation>
    <scope>IDENTIFICATION</scope>
</reference>
<proteinExistence type="predicted"/>
<evidence type="ECO:0000313" key="9">
    <source>
        <dbReference type="WBParaSite" id="EVEC_0000341801-mRNA-1"/>
    </source>
</evidence>
<dbReference type="AlphaFoldDB" id="A0A0N4V0H4"/>
<dbReference type="InterPro" id="IPR006933">
    <property type="entry name" value="HAP1_N"/>
</dbReference>
<keyword evidence="8" id="KW-1185">Reference proteome</keyword>
<name>A0A0N4V0H4_ENTVE</name>
<dbReference type="GO" id="GO:0017022">
    <property type="term" value="F:myosin binding"/>
    <property type="evidence" value="ECO:0007669"/>
    <property type="project" value="TreeGrafter"/>
</dbReference>
<evidence type="ECO:0000256" key="1">
    <source>
        <dbReference type="ARBA" id="ARBA00004173"/>
    </source>
</evidence>
<evidence type="ECO:0000313" key="8">
    <source>
        <dbReference type="Proteomes" id="UP000274131"/>
    </source>
</evidence>
<organism evidence="9">
    <name type="scientific">Enterobius vermicularis</name>
    <name type="common">Human pinworm</name>
    <dbReference type="NCBI Taxonomy" id="51028"/>
    <lineage>
        <taxon>Eukaryota</taxon>
        <taxon>Metazoa</taxon>
        <taxon>Ecdysozoa</taxon>
        <taxon>Nematoda</taxon>
        <taxon>Chromadorea</taxon>
        <taxon>Rhabditida</taxon>
        <taxon>Spirurina</taxon>
        <taxon>Oxyuridomorpha</taxon>
        <taxon>Oxyuroidea</taxon>
        <taxon>Oxyuridae</taxon>
        <taxon>Enterobius</taxon>
    </lineage>
</organism>
<feature type="coiled-coil region" evidence="4">
    <location>
        <begin position="169"/>
        <end position="210"/>
    </location>
</feature>
<dbReference type="GO" id="GO:0047496">
    <property type="term" value="P:vesicle transport along microtubule"/>
    <property type="evidence" value="ECO:0007669"/>
    <property type="project" value="TreeGrafter"/>
</dbReference>
<comment type="subcellular location">
    <subcellularLocation>
        <location evidence="1">Mitochondrion</location>
    </subcellularLocation>
</comment>
<feature type="domain" description="HAP1 N-terminal" evidence="6">
    <location>
        <begin position="1"/>
        <end position="217"/>
    </location>
</feature>
<dbReference type="STRING" id="51028.A0A0N4V0H4"/>
<protein>
    <submittedName>
        <fullName evidence="9">HAP1 N-terminal domain-containing protein</fullName>
    </submittedName>
</protein>
<evidence type="ECO:0000256" key="4">
    <source>
        <dbReference type="SAM" id="Coils"/>
    </source>
</evidence>
<dbReference type="Proteomes" id="UP000274131">
    <property type="component" value="Unassembled WGS sequence"/>
</dbReference>